<dbReference type="Gene3D" id="2.40.50.960">
    <property type="match status" value="1"/>
</dbReference>
<feature type="domain" description="Shelterin complex subunit TPP1/Est3" evidence="13">
    <location>
        <begin position="9"/>
        <end position="154"/>
    </location>
</feature>
<evidence type="ECO:0000256" key="10">
    <source>
        <dbReference type="ARBA" id="ARBA00053730"/>
    </source>
</evidence>
<organism evidence="14 15">
    <name type="scientific">Fukomys damarensis</name>
    <name type="common">Damaraland mole rat</name>
    <name type="synonym">Cryptomys damarensis</name>
    <dbReference type="NCBI Taxonomy" id="885580"/>
    <lineage>
        <taxon>Eukaryota</taxon>
        <taxon>Metazoa</taxon>
        <taxon>Chordata</taxon>
        <taxon>Craniata</taxon>
        <taxon>Vertebrata</taxon>
        <taxon>Euteleostomi</taxon>
        <taxon>Mammalia</taxon>
        <taxon>Eutheria</taxon>
        <taxon>Euarchontoglires</taxon>
        <taxon>Glires</taxon>
        <taxon>Rodentia</taxon>
        <taxon>Hystricomorpha</taxon>
        <taxon>Bathyergidae</taxon>
        <taxon>Fukomys</taxon>
    </lineage>
</organism>
<evidence type="ECO:0000256" key="12">
    <source>
        <dbReference type="SAM" id="MobiDB-lite"/>
    </source>
</evidence>
<dbReference type="GO" id="GO:0070198">
    <property type="term" value="P:protein localization to chromosome, telomeric region"/>
    <property type="evidence" value="ECO:0007669"/>
    <property type="project" value="TreeGrafter"/>
</dbReference>
<evidence type="ECO:0000256" key="3">
    <source>
        <dbReference type="ARBA" id="ARBA00022454"/>
    </source>
</evidence>
<dbReference type="EMBL" id="KN124866">
    <property type="protein sequence ID" value="KFO19994.1"/>
    <property type="molecule type" value="Genomic_DNA"/>
</dbReference>
<keyword evidence="6" id="KW-0832">Ubl conjugation</keyword>
<name>A0A091CMC3_FUKDA</name>
<dbReference type="GO" id="GO:0032211">
    <property type="term" value="P:negative regulation of telomere maintenance via telomerase"/>
    <property type="evidence" value="ECO:0007669"/>
    <property type="project" value="TreeGrafter"/>
</dbReference>
<evidence type="ECO:0000256" key="11">
    <source>
        <dbReference type="ARBA" id="ARBA00063822"/>
    </source>
</evidence>
<dbReference type="GO" id="GO:0005654">
    <property type="term" value="C:nucleoplasm"/>
    <property type="evidence" value="ECO:0007669"/>
    <property type="project" value="UniProtKB-ARBA"/>
</dbReference>
<evidence type="ECO:0000256" key="1">
    <source>
        <dbReference type="ARBA" id="ARBA00004123"/>
    </source>
</evidence>
<keyword evidence="9" id="KW-0539">Nucleus</keyword>
<evidence type="ECO:0000256" key="9">
    <source>
        <dbReference type="ARBA" id="ARBA00023242"/>
    </source>
</evidence>
<dbReference type="AlphaFoldDB" id="A0A091CMC3"/>
<proteinExistence type="predicted"/>
<dbReference type="InterPro" id="IPR028631">
    <property type="entry name" value="ACD"/>
</dbReference>
<dbReference type="GO" id="GO:0016233">
    <property type="term" value="P:telomere capping"/>
    <property type="evidence" value="ECO:0007669"/>
    <property type="project" value="InterPro"/>
</dbReference>
<dbReference type="PANTHER" id="PTHR14487">
    <property type="entry name" value="ADRENOCORTICAL DYSPLASIA PROTEIN ACD"/>
    <property type="match status" value="1"/>
</dbReference>
<comment type="subcellular location">
    <subcellularLocation>
        <location evidence="2">Chromosome</location>
        <location evidence="2">Telomere</location>
    </subcellularLocation>
    <subcellularLocation>
        <location evidence="1">Nucleus</location>
    </subcellularLocation>
</comment>
<keyword evidence="7" id="KW-0779">Telomere</keyword>
<evidence type="ECO:0000256" key="2">
    <source>
        <dbReference type="ARBA" id="ARBA00004574"/>
    </source>
</evidence>
<dbReference type="GO" id="GO:0005697">
    <property type="term" value="C:telomerase holoenzyme complex"/>
    <property type="evidence" value="ECO:0007669"/>
    <property type="project" value="InterPro"/>
</dbReference>
<evidence type="ECO:0000256" key="8">
    <source>
        <dbReference type="ARBA" id="ARBA00023125"/>
    </source>
</evidence>
<dbReference type="FunFam" id="2.40.50.960:FF:000001">
    <property type="entry name" value="ACD, shelterin complex subunit and telomerase recruitment factor"/>
    <property type="match status" value="1"/>
</dbReference>
<comment type="subunit">
    <text evidence="11">Component of the shelterin complex (telosome) composed of TERF1, TERF2, TINF2, TERF2IP ACD and POT1. Forms heterodimers with POT1. Identified in a complex with POT1 and single-stranded telomeric DNA. Interacts with STN1 and TINF2.</text>
</comment>
<dbReference type="eggNOG" id="ENOG502SAN8">
    <property type="taxonomic scope" value="Eukaryota"/>
</dbReference>
<keyword evidence="5" id="KW-0597">Phosphoprotein</keyword>
<evidence type="ECO:0000256" key="4">
    <source>
        <dbReference type="ARBA" id="ARBA00022499"/>
    </source>
</evidence>
<feature type="compositionally biased region" description="Polar residues" evidence="12">
    <location>
        <begin position="346"/>
        <end position="357"/>
    </location>
</feature>
<dbReference type="PANTHER" id="PTHR14487:SF3">
    <property type="entry name" value="ADRENOCORTICAL DYSPLASIA PROTEIN HOMOLOG"/>
    <property type="match status" value="1"/>
</dbReference>
<sequence length="423" mass="45645">MAGVGSLVLRPWIRELILGSEALSSPQAGQLLKVLQDVVTAGPSHAPDILDGGAMLLVSDGTHSVRCLVTGEALNTSDWEEKEFGFSGTEGRLLLLQVCGVRIQIADCGAPAEFYLQVDRFNLLPIEQPRVPVTGCNQDLDVQRKLYDCLEDHLSESNSSNAGLTLSQLLDEVQEDQEHREALVRLAESCLILTGPCTAPPLTHWAVSRCGATEEALYTVPSLLLHISENDQQILNSLGSSQRAQGAPALPGHELLEESSATVSLLPAPPLAAPDPVQRDSSQPSPIICSAHGPLLPTSPHCSHTPNSPHLSCTPSLPSLGQASSPHQAQITKLQKPNLEFKEQESTPNNQQPSLRTTTKKAQEPCAAWDPPKRHRDGSAFQYEYEPPCASLCAQVQAARLPSQLVAWALHFLMEPESELTQV</sequence>
<dbReference type="Proteomes" id="UP000028990">
    <property type="component" value="Unassembled WGS sequence"/>
</dbReference>
<keyword evidence="8" id="KW-0238">DNA-binding</keyword>
<feature type="compositionally biased region" description="Polar residues" evidence="12">
    <location>
        <begin position="300"/>
        <end position="335"/>
    </location>
</feature>
<dbReference type="InterPro" id="IPR019437">
    <property type="entry name" value="TPP1/Est3"/>
</dbReference>
<reference evidence="14 15" key="1">
    <citation type="submission" date="2013-11" db="EMBL/GenBank/DDBJ databases">
        <title>The Damaraland mole rat (Fukomys damarensis) genome and evolution of African mole rats.</title>
        <authorList>
            <person name="Gladyshev V.N."/>
            <person name="Fang X."/>
        </authorList>
    </citation>
    <scope>NUCLEOTIDE SEQUENCE [LARGE SCALE GENOMIC DNA]</scope>
    <source>
        <tissue evidence="14">Liver</tissue>
    </source>
</reference>
<protein>
    <submittedName>
        <fullName evidence="14">Adrenocortical dysplasia protein like protein</fullName>
    </submittedName>
</protein>
<comment type="function">
    <text evidence="10">Component of the shelterin complex (telosome) that is involved in the regulation of telomere length and protection. Shelterin associates with arrays of double-stranded TTAGGG repeats added by telomerase and protects chromosome ends. Without its protective activity, telomeres are no longer hidden from the DNA damage surveillance and chromosome ends are inappropriately processed by DNA repair pathways. Promotes binding of POT1 to single-stranded telomeric DNA. Modulates the inhibitory effects of POT1 on telomere elongation. The ACD-POT1 heterodimer enhances telomere elongation by recruiting telomerase to telomeres and increasing its processivity. May play a role in organogenesis.</text>
</comment>
<keyword evidence="4" id="KW-1017">Isopeptide bond</keyword>
<evidence type="ECO:0000313" key="15">
    <source>
        <dbReference type="Proteomes" id="UP000028990"/>
    </source>
</evidence>
<evidence type="ECO:0000256" key="6">
    <source>
        <dbReference type="ARBA" id="ARBA00022843"/>
    </source>
</evidence>
<keyword evidence="15" id="KW-1185">Reference proteome</keyword>
<evidence type="ECO:0000256" key="5">
    <source>
        <dbReference type="ARBA" id="ARBA00022553"/>
    </source>
</evidence>
<evidence type="ECO:0000313" key="14">
    <source>
        <dbReference type="EMBL" id="KFO19994.1"/>
    </source>
</evidence>
<dbReference type="OrthoDB" id="9899304at2759"/>
<gene>
    <name evidence="14" type="ORF">H920_18621</name>
</gene>
<keyword evidence="3" id="KW-0158">Chromosome</keyword>
<dbReference type="GO" id="GO:0042162">
    <property type="term" value="F:telomeric DNA binding"/>
    <property type="evidence" value="ECO:0007669"/>
    <property type="project" value="InterPro"/>
</dbReference>
<dbReference type="GO" id="GO:0070187">
    <property type="term" value="C:shelterin complex"/>
    <property type="evidence" value="ECO:0007669"/>
    <property type="project" value="InterPro"/>
</dbReference>
<dbReference type="Pfam" id="PF10341">
    <property type="entry name" value="TPP1"/>
    <property type="match status" value="1"/>
</dbReference>
<feature type="region of interest" description="Disordered" evidence="12">
    <location>
        <begin position="258"/>
        <end position="373"/>
    </location>
</feature>
<dbReference type="STRING" id="885580.ENSFDAP00000014297"/>
<accession>A0A091CMC3</accession>
<dbReference type="GO" id="GO:0007004">
    <property type="term" value="P:telomere maintenance via telomerase"/>
    <property type="evidence" value="ECO:0007669"/>
    <property type="project" value="InterPro"/>
</dbReference>
<evidence type="ECO:0000259" key="13">
    <source>
        <dbReference type="Pfam" id="PF10341"/>
    </source>
</evidence>
<evidence type="ECO:0000256" key="7">
    <source>
        <dbReference type="ARBA" id="ARBA00022895"/>
    </source>
</evidence>